<dbReference type="Pfam" id="PF11148">
    <property type="entry name" value="DUF2922"/>
    <property type="match status" value="1"/>
</dbReference>
<dbReference type="EMBL" id="FQXP01000012">
    <property type="protein sequence ID" value="SHI09098.1"/>
    <property type="molecule type" value="Genomic_DNA"/>
</dbReference>
<proteinExistence type="predicted"/>
<evidence type="ECO:0008006" key="3">
    <source>
        <dbReference type="Google" id="ProtNLM"/>
    </source>
</evidence>
<dbReference type="RefSeq" id="WP_072832612.1">
    <property type="nucleotide sequence ID" value="NZ_FQXP01000012.1"/>
</dbReference>
<dbReference type="Proteomes" id="UP000184526">
    <property type="component" value="Unassembled WGS sequence"/>
</dbReference>
<evidence type="ECO:0000313" key="2">
    <source>
        <dbReference type="Proteomes" id="UP000184526"/>
    </source>
</evidence>
<protein>
    <recommendedName>
        <fullName evidence="3">DUF2922 domain-containing protein</fullName>
    </recommendedName>
</protein>
<dbReference type="InterPro" id="IPR021321">
    <property type="entry name" value="DUF2922"/>
</dbReference>
<sequence>MGKDLVMVFINDATKKVTIRVKDVKADLSVAAVNSLMDTIVAKDVFRLNGGSLVSKESAKLVESTQEPIEMLTV</sequence>
<dbReference type="STRING" id="1121306.SAMN02745196_02792"/>
<evidence type="ECO:0000313" key="1">
    <source>
        <dbReference type="EMBL" id="SHI09098.1"/>
    </source>
</evidence>
<dbReference type="OrthoDB" id="9795264at2"/>
<name>A0A1M5YB83_9CLOT</name>
<reference evidence="1 2" key="1">
    <citation type="submission" date="2016-11" db="EMBL/GenBank/DDBJ databases">
        <authorList>
            <person name="Jaros S."/>
            <person name="Januszkiewicz K."/>
            <person name="Wedrychowicz H."/>
        </authorList>
    </citation>
    <scope>NUCLEOTIDE SEQUENCE [LARGE SCALE GENOMIC DNA]</scope>
    <source>
        <strain evidence="1 2">DSM 3089</strain>
    </source>
</reference>
<organism evidence="1 2">
    <name type="scientific">Clostridium collagenovorans DSM 3089</name>
    <dbReference type="NCBI Taxonomy" id="1121306"/>
    <lineage>
        <taxon>Bacteria</taxon>
        <taxon>Bacillati</taxon>
        <taxon>Bacillota</taxon>
        <taxon>Clostridia</taxon>
        <taxon>Eubacteriales</taxon>
        <taxon>Clostridiaceae</taxon>
        <taxon>Clostridium</taxon>
    </lineage>
</organism>
<keyword evidence="2" id="KW-1185">Reference proteome</keyword>
<gene>
    <name evidence="1" type="ORF">SAMN02745196_02792</name>
</gene>
<dbReference type="AlphaFoldDB" id="A0A1M5YB83"/>
<accession>A0A1M5YB83</accession>